<feature type="compositionally biased region" description="Polar residues" evidence="1">
    <location>
        <begin position="341"/>
        <end position="354"/>
    </location>
</feature>
<sequence>MPIFELDEGRPRLVQPMQPLAGSFAQECAALLTHHLAAVAGEPLFAVRFRTGAPDHADLPELLALDATGRAVVVEVVQVVDDDAIVTALRHAGSASRLTATDLARAYHVDPGRFAVDYAGFREQVAFGTQTSRRDGVRLIVLCSEVAAEAGDTLGFLRGPGRHVDVLQVGVVRGVDDRRLIDVSPLATHEGVRRPVEPTALRLVRSSEAFATAMAYAPERDTHLPTTNPRKALTGELRAVTPPQARSTPPAPTPLARRSSATEPTPIPFGALGTGTGTDPGAGSDDEERSEDGTATTDETTAPRSPWTVTPTATDGPTTDPAGLPPVVTLPPAPAPGASRTPPSKSTARPSSATFRPAPATLTPIAGLRAAADDRVRPRPGQADDLVGPGGPRPFVASPGSEGPAATPPAGTGTRARVTDPKQPPTKPEGLVPLPELAALAKSRRAVTTLVWLRERRGQRFVATLRPDGLLQLSNGRIFADPDAAATSAADSESTLDGWRAWRLGDGGPTLAEASGVDPH</sequence>
<protein>
    <recommendedName>
        <fullName evidence="2">RAMA domain-containing protein</fullName>
    </recommendedName>
</protein>
<name>A0A919P5D9_9CELL</name>
<evidence type="ECO:0000259" key="2">
    <source>
        <dbReference type="Pfam" id="PF18755"/>
    </source>
</evidence>
<dbReference type="InterPro" id="IPR040843">
    <property type="entry name" value="RAMA"/>
</dbReference>
<keyword evidence="4" id="KW-1185">Reference proteome</keyword>
<dbReference type="AlphaFoldDB" id="A0A919P5D9"/>
<gene>
    <name evidence="3" type="ORF">Cch01nite_37590</name>
</gene>
<evidence type="ECO:0000313" key="3">
    <source>
        <dbReference type="EMBL" id="GIG23035.1"/>
    </source>
</evidence>
<feature type="compositionally biased region" description="Low complexity" evidence="1">
    <location>
        <begin position="293"/>
        <end position="302"/>
    </location>
</feature>
<evidence type="ECO:0000313" key="4">
    <source>
        <dbReference type="Proteomes" id="UP000632740"/>
    </source>
</evidence>
<feature type="region of interest" description="Disordered" evidence="1">
    <location>
        <begin position="235"/>
        <end position="431"/>
    </location>
</feature>
<reference evidence="3" key="1">
    <citation type="submission" date="2021-01" db="EMBL/GenBank/DDBJ databases">
        <title>Whole genome shotgun sequence of Cellulomonas chitinilytica NBRC 110799.</title>
        <authorList>
            <person name="Komaki H."/>
            <person name="Tamura T."/>
        </authorList>
    </citation>
    <scope>NUCLEOTIDE SEQUENCE</scope>
    <source>
        <strain evidence="3">NBRC 110799</strain>
    </source>
</reference>
<feature type="domain" description="RAMA" evidence="2">
    <location>
        <begin position="448"/>
        <end position="513"/>
    </location>
</feature>
<comment type="caution">
    <text evidence="3">The sequence shown here is derived from an EMBL/GenBank/DDBJ whole genome shotgun (WGS) entry which is preliminary data.</text>
</comment>
<dbReference type="EMBL" id="BONK01000015">
    <property type="protein sequence ID" value="GIG23035.1"/>
    <property type="molecule type" value="Genomic_DNA"/>
</dbReference>
<organism evidence="3 4">
    <name type="scientific">Cellulomonas chitinilytica</name>
    <dbReference type="NCBI Taxonomy" id="398759"/>
    <lineage>
        <taxon>Bacteria</taxon>
        <taxon>Bacillati</taxon>
        <taxon>Actinomycetota</taxon>
        <taxon>Actinomycetes</taxon>
        <taxon>Micrococcales</taxon>
        <taxon>Cellulomonadaceae</taxon>
        <taxon>Cellulomonas</taxon>
    </lineage>
</organism>
<feature type="compositionally biased region" description="Low complexity" evidence="1">
    <location>
        <begin position="310"/>
        <end position="327"/>
    </location>
</feature>
<proteinExistence type="predicted"/>
<feature type="compositionally biased region" description="Low complexity" evidence="1">
    <location>
        <begin position="403"/>
        <end position="414"/>
    </location>
</feature>
<accession>A0A919P5D9</accession>
<evidence type="ECO:0000256" key="1">
    <source>
        <dbReference type="SAM" id="MobiDB-lite"/>
    </source>
</evidence>
<dbReference type="Pfam" id="PF18755">
    <property type="entry name" value="RAMA"/>
    <property type="match status" value="1"/>
</dbReference>
<dbReference type="RefSeq" id="WP_203758045.1">
    <property type="nucleotide sequence ID" value="NZ_BONK01000015.1"/>
</dbReference>
<dbReference type="Proteomes" id="UP000632740">
    <property type="component" value="Unassembled WGS sequence"/>
</dbReference>